<dbReference type="SUPFAM" id="SSF53613">
    <property type="entry name" value="Ribokinase-like"/>
    <property type="match status" value="1"/>
</dbReference>
<organism evidence="2 3">
    <name type="scientific">Ascobolus immersus RN42</name>
    <dbReference type="NCBI Taxonomy" id="1160509"/>
    <lineage>
        <taxon>Eukaryota</taxon>
        <taxon>Fungi</taxon>
        <taxon>Dikarya</taxon>
        <taxon>Ascomycota</taxon>
        <taxon>Pezizomycotina</taxon>
        <taxon>Pezizomycetes</taxon>
        <taxon>Pezizales</taxon>
        <taxon>Ascobolaceae</taxon>
        <taxon>Ascobolus</taxon>
    </lineage>
</organism>
<protein>
    <submittedName>
        <fullName evidence="2">Ribokinase-like protein</fullName>
    </submittedName>
</protein>
<keyword evidence="2" id="KW-0418">Kinase</keyword>
<dbReference type="InterPro" id="IPR011611">
    <property type="entry name" value="PfkB_dom"/>
</dbReference>
<dbReference type="Pfam" id="PF00294">
    <property type="entry name" value="PfkB"/>
    <property type="match status" value="1"/>
</dbReference>
<dbReference type="Proteomes" id="UP000275078">
    <property type="component" value="Unassembled WGS sequence"/>
</dbReference>
<evidence type="ECO:0000313" key="2">
    <source>
        <dbReference type="EMBL" id="RPA74723.1"/>
    </source>
</evidence>
<keyword evidence="3" id="KW-1185">Reference proteome</keyword>
<dbReference type="STRING" id="1160509.A0A3N4HLN3"/>
<evidence type="ECO:0000259" key="1">
    <source>
        <dbReference type="Pfam" id="PF00294"/>
    </source>
</evidence>
<dbReference type="EMBL" id="ML119782">
    <property type="protein sequence ID" value="RPA74723.1"/>
    <property type="molecule type" value="Genomic_DNA"/>
</dbReference>
<dbReference type="Gene3D" id="3.40.1190.20">
    <property type="match status" value="1"/>
</dbReference>
<reference evidence="2 3" key="1">
    <citation type="journal article" date="2018" name="Nat. Ecol. Evol.">
        <title>Pezizomycetes genomes reveal the molecular basis of ectomycorrhizal truffle lifestyle.</title>
        <authorList>
            <person name="Murat C."/>
            <person name="Payen T."/>
            <person name="Noel B."/>
            <person name="Kuo A."/>
            <person name="Morin E."/>
            <person name="Chen J."/>
            <person name="Kohler A."/>
            <person name="Krizsan K."/>
            <person name="Balestrini R."/>
            <person name="Da Silva C."/>
            <person name="Montanini B."/>
            <person name="Hainaut M."/>
            <person name="Levati E."/>
            <person name="Barry K.W."/>
            <person name="Belfiori B."/>
            <person name="Cichocki N."/>
            <person name="Clum A."/>
            <person name="Dockter R.B."/>
            <person name="Fauchery L."/>
            <person name="Guy J."/>
            <person name="Iotti M."/>
            <person name="Le Tacon F."/>
            <person name="Lindquist E.A."/>
            <person name="Lipzen A."/>
            <person name="Malagnac F."/>
            <person name="Mello A."/>
            <person name="Molinier V."/>
            <person name="Miyauchi S."/>
            <person name="Poulain J."/>
            <person name="Riccioni C."/>
            <person name="Rubini A."/>
            <person name="Sitrit Y."/>
            <person name="Splivallo R."/>
            <person name="Traeger S."/>
            <person name="Wang M."/>
            <person name="Zifcakova L."/>
            <person name="Wipf D."/>
            <person name="Zambonelli A."/>
            <person name="Paolocci F."/>
            <person name="Nowrousian M."/>
            <person name="Ottonello S."/>
            <person name="Baldrian P."/>
            <person name="Spatafora J.W."/>
            <person name="Henrissat B."/>
            <person name="Nagy L.G."/>
            <person name="Aury J.M."/>
            <person name="Wincker P."/>
            <person name="Grigoriev I.V."/>
            <person name="Bonfante P."/>
            <person name="Martin F.M."/>
        </authorList>
    </citation>
    <scope>NUCLEOTIDE SEQUENCE [LARGE SCALE GENOMIC DNA]</scope>
    <source>
        <strain evidence="2 3">RN42</strain>
    </source>
</reference>
<accession>A0A3N4HLN3</accession>
<evidence type="ECO:0000313" key="3">
    <source>
        <dbReference type="Proteomes" id="UP000275078"/>
    </source>
</evidence>
<proteinExistence type="predicted"/>
<keyword evidence="2" id="KW-0808">Transferase</keyword>
<feature type="domain" description="Carbohydrate kinase PfkB" evidence="1">
    <location>
        <begin position="97"/>
        <end position="283"/>
    </location>
</feature>
<dbReference type="GO" id="GO:0016301">
    <property type="term" value="F:kinase activity"/>
    <property type="evidence" value="ECO:0007669"/>
    <property type="project" value="UniProtKB-KW"/>
</dbReference>
<dbReference type="PANTHER" id="PTHR47098">
    <property type="entry name" value="PROTEIN MAK32"/>
    <property type="match status" value="1"/>
</dbReference>
<sequence length="313" mass="34198">MIKAILGARLFSPDELSRRCGWIVDAGEDFPAALREEVERCEMRTVVRRREGRTTRGWNSYVEGERAFKYLSPKLRLEPKDLHQTGLYPFKSIHIICSPTRLRHILDEMTHLFPEQDPIIVFEPVPDCCTPETLPELIELLPRIHVLSPNASELLAFFGHSRKLADQDEGEVSDTISAEYKSTVESLASDLAEKSGGKTNIVIRCGALGSFHIPASSSSAASSSGAGKWFPAYHGSQEKVLDPTGAGNAFCGAMAVGLTRGVGIDEAVCWGNVAAGFVVEQTGLPVLSEEGGRWNGSDVKGRLVEYKKRALGI</sequence>
<name>A0A3N4HLN3_ASCIM</name>
<dbReference type="AlphaFoldDB" id="A0A3N4HLN3"/>
<dbReference type="PANTHER" id="PTHR47098:SF2">
    <property type="entry name" value="PROTEIN MAK32"/>
    <property type="match status" value="1"/>
</dbReference>
<gene>
    <name evidence="2" type="ORF">BJ508DRAFT_418495</name>
</gene>
<dbReference type="InterPro" id="IPR029056">
    <property type="entry name" value="Ribokinase-like"/>
</dbReference>
<dbReference type="OrthoDB" id="497927at2759"/>